<dbReference type="Proteomes" id="UP000235371">
    <property type="component" value="Unassembled WGS sequence"/>
</dbReference>
<evidence type="ECO:0000313" key="3">
    <source>
        <dbReference type="Proteomes" id="UP000235371"/>
    </source>
</evidence>
<dbReference type="RefSeq" id="XP_024741670.1">
    <property type="nucleotide sequence ID" value="XM_024871036.1"/>
</dbReference>
<feature type="compositionally biased region" description="Low complexity" evidence="1">
    <location>
        <begin position="69"/>
        <end position="78"/>
    </location>
</feature>
<organism evidence="2 3">
    <name type="scientific">Hyaloscypha bicolor E</name>
    <dbReference type="NCBI Taxonomy" id="1095630"/>
    <lineage>
        <taxon>Eukaryota</taxon>
        <taxon>Fungi</taxon>
        <taxon>Dikarya</taxon>
        <taxon>Ascomycota</taxon>
        <taxon>Pezizomycotina</taxon>
        <taxon>Leotiomycetes</taxon>
        <taxon>Helotiales</taxon>
        <taxon>Hyaloscyphaceae</taxon>
        <taxon>Hyaloscypha</taxon>
        <taxon>Hyaloscypha bicolor</taxon>
    </lineage>
</organism>
<dbReference type="GeneID" id="36579118"/>
<sequence length="406" mass="46925">MTEKCVRSKNQVIFDTYRIVYINGTSTAHFPTNYPFYLPSKMDLQDILDNTVPETVFHAIEEDVELVDLSASSPTSPSLTPPPTPTPPPLTPPAQIFDIEREIDLNLAVRPHSGYWSVLTPLYGLPIIEEDEDIESNGGEGPSSQEPPSQTLTLPFGEISSDSEDEIEEIPRPFTPHEPPEETVLAARLRQVAQDLESLDNPLPYTRAPGPRLQGIQRRNEEWARANPLDRDDRIRVDLMYKLGFTDSEIVKEFKEKKWTIRQVQHARAQPHTPRSRCNFRGPVLCTEYRKKLVRWIQESPSYRLVKWEDIPGRLDLGIPYGIKAIKAAMDTEGYGRRVLRIRPPISDKVRRDRLAFAWVHITWTWINWFRYLWSDETWVTGGSYGRVWVTRLIGQNEEWHRDTIT</sequence>
<dbReference type="OrthoDB" id="3695406at2759"/>
<evidence type="ECO:0000256" key="1">
    <source>
        <dbReference type="SAM" id="MobiDB-lite"/>
    </source>
</evidence>
<dbReference type="AlphaFoldDB" id="A0A2J6TP22"/>
<name>A0A2J6TP22_9HELO</name>
<dbReference type="InterPro" id="IPR036397">
    <property type="entry name" value="RNaseH_sf"/>
</dbReference>
<reference evidence="2 3" key="1">
    <citation type="submission" date="2016-04" db="EMBL/GenBank/DDBJ databases">
        <title>A degradative enzymes factory behind the ericoid mycorrhizal symbiosis.</title>
        <authorList>
            <consortium name="DOE Joint Genome Institute"/>
            <person name="Martino E."/>
            <person name="Morin E."/>
            <person name="Grelet G."/>
            <person name="Kuo A."/>
            <person name="Kohler A."/>
            <person name="Daghino S."/>
            <person name="Barry K."/>
            <person name="Choi C."/>
            <person name="Cichocki N."/>
            <person name="Clum A."/>
            <person name="Copeland A."/>
            <person name="Hainaut M."/>
            <person name="Haridas S."/>
            <person name="Labutti K."/>
            <person name="Lindquist E."/>
            <person name="Lipzen A."/>
            <person name="Khouja H.-R."/>
            <person name="Murat C."/>
            <person name="Ohm R."/>
            <person name="Olson A."/>
            <person name="Spatafora J."/>
            <person name="Veneault-Fourrey C."/>
            <person name="Henrissat B."/>
            <person name="Grigoriev I."/>
            <person name="Martin F."/>
            <person name="Perotto S."/>
        </authorList>
    </citation>
    <scope>NUCLEOTIDE SEQUENCE [LARGE SCALE GENOMIC DNA]</scope>
    <source>
        <strain evidence="2 3">E</strain>
    </source>
</reference>
<evidence type="ECO:0000313" key="2">
    <source>
        <dbReference type="EMBL" id="PMD64766.1"/>
    </source>
</evidence>
<gene>
    <name evidence="2" type="ORF">K444DRAFT_205403</name>
</gene>
<keyword evidence="3" id="KW-1185">Reference proteome</keyword>
<dbReference type="InParanoid" id="A0A2J6TP22"/>
<protein>
    <submittedName>
        <fullName evidence="2">Uncharacterized protein</fullName>
    </submittedName>
</protein>
<proteinExistence type="predicted"/>
<feature type="compositionally biased region" description="Pro residues" evidence="1">
    <location>
        <begin position="79"/>
        <end position="92"/>
    </location>
</feature>
<feature type="region of interest" description="Disordered" evidence="1">
    <location>
        <begin position="69"/>
        <end position="93"/>
    </location>
</feature>
<feature type="compositionally biased region" description="Polar residues" evidence="1">
    <location>
        <begin position="142"/>
        <end position="153"/>
    </location>
</feature>
<dbReference type="GO" id="GO:0003676">
    <property type="term" value="F:nucleic acid binding"/>
    <property type="evidence" value="ECO:0007669"/>
    <property type="project" value="InterPro"/>
</dbReference>
<feature type="region of interest" description="Disordered" evidence="1">
    <location>
        <begin position="133"/>
        <end position="157"/>
    </location>
</feature>
<accession>A0A2J6TP22</accession>
<dbReference type="Gene3D" id="3.30.420.10">
    <property type="entry name" value="Ribonuclease H-like superfamily/Ribonuclease H"/>
    <property type="match status" value="1"/>
</dbReference>
<dbReference type="EMBL" id="KZ613747">
    <property type="protein sequence ID" value="PMD64766.1"/>
    <property type="molecule type" value="Genomic_DNA"/>
</dbReference>